<dbReference type="RefSeq" id="WP_133610398.1">
    <property type="nucleotide sequence ID" value="NZ_SNXW01000008.1"/>
</dbReference>
<evidence type="ECO:0000256" key="8">
    <source>
        <dbReference type="ARBA" id="ARBA00023065"/>
    </source>
</evidence>
<keyword evidence="4 13" id="KW-1134">Transmembrane beta strand</keyword>
<protein>
    <submittedName>
        <fullName evidence="18">Outer membrane receptor protein involved in Fe transport</fullName>
    </submittedName>
</protein>
<evidence type="ECO:0000256" key="4">
    <source>
        <dbReference type="ARBA" id="ARBA00022452"/>
    </source>
</evidence>
<evidence type="ECO:0000256" key="11">
    <source>
        <dbReference type="ARBA" id="ARBA00023170"/>
    </source>
</evidence>
<organism evidence="18 19">
    <name type="scientific">Aquabacterium commune</name>
    <dbReference type="NCBI Taxonomy" id="70586"/>
    <lineage>
        <taxon>Bacteria</taxon>
        <taxon>Pseudomonadati</taxon>
        <taxon>Pseudomonadota</taxon>
        <taxon>Betaproteobacteria</taxon>
        <taxon>Burkholderiales</taxon>
        <taxon>Aquabacterium</taxon>
    </lineage>
</organism>
<keyword evidence="9 14" id="KW-0798">TonB box</keyword>
<dbReference type="EMBL" id="SNXW01000008">
    <property type="protein sequence ID" value="TDP81396.1"/>
    <property type="molecule type" value="Genomic_DNA"/>
</dbReference>
<dbReference type="InterPro" id="IPR039426">
    <property type="entry name" value="TonB-dep_rcpt-like"/>
</dbReference>
<keyword evidence="3 13" id="KW-0813">Transport</keyword>
<keyword evidence="10 13" id="KW-0472">Membrane</keyword>
<keyword evidence="8" id="KW-0406">Ion transport</keyword>
<name>A0A4R6R758_9BURK</name>
<keyword evidence="11 18" id="KW-0675">Receptor</keyword>
<dbReference type="InterPro" id="IPR036942">
    <property type="entry name" value="Beta-barrel_TonB_sf"/>
</dbReference>
<comment type="similarity">
    <text evidence="2 13 14">Belongs to the TonB-dependent receptor family.</text>
</comment>
<keyword evidence="19" id="KW-1185">Reference proteome</keyword>
<evidence type="ECO:0000313" key="18">
    <source>
        <dbReference type="EMBL" id="TDP81396.1"/>
    </source>
</evidence>
<dbReference type="Proteomes" id="UP000294593">
    <property type="component" value="Unassembled WGS sequence"/>
</dbReference>
<dbReference type="Gene3D" id="2.170.130.10">
    <property type="entry name" value="TonB-dependent receptor, plug domain"/>
    <property type="match status" value="1"/>
</dbReference>
<feature type="domain" description="TonB-dependent receptor-like beta-barrel" evidence="16">
    <location>
        <begin position="241"/>
        <end position="664"/>
    </location>
</feature>
<sequence length="709" mass="76677">MHTPHTPPPSAPRRAIPQAAGLLCLAVAGIALQPLAHAAEGELAEVVVKGNYNNAVGSSTAASEGTVTAKLIQSRPTLRPAEVLEFVPGVIVSQHSGDGKANQYYLRGFNLDHGTDFATFLDGMPVNMPTHAHGQGYSDLNFLIPELVGSIGYRKGVYAAEDGDFSSAGTARIQLMDTLPGSAVGAHGGMASLTLGGKGYARALVAKSTALTTGTLLAAVEAAHNNGPWTNPQHFKRFNGVLRYSLNEGGVKQSLTLMAYTARWDSTDQVPQRAVTSGQIGRFDAIDPTDRGATRRTSLSWNALKVEDDGEWRASAYAIGSQLKLFSNFTYFLDNPDTGDQFEQAEQRRVYGGSLSRLWTGTLAGRDSSNTLGVQVRHDRLSPVGLYTAEGGVRTGLTQESRVRQTSVGLYGQNDTRWTPWLRSIAGLRTDRVNVDVQSNITDNSGQRSAWISSPKLSLVFGPWSQTEFFANTGWGFHSNDARGMTARVTAKTGEPIASAVPLVRTKGSELGLRTELIPGLQSSVALWQLRLNSELVFVGDAGETEASGASRRRGIEFNNHYLATPWLLLDADVAFSQARFSTPQGEDPNVGTQVPGSVRTVVSLGATVTEFGRWFGQAQLRYFGPRPLVEDNSVRSKGTTLAYARLGYKLDARTKVSVDVFNLFNRKVSDIDYFYKSRLRGEPLEGINDVHSHPAEPRTVRVTLNVGF</sequence>
<feature type="domain" description="TonB-dependent receptor plug" evidence="17">
    <location>
        <begin position="59"/>
        <end position="170"/>
    </location>
</feature>
<evidence type="ECO:0000259" key="16">
    <source>
        <dbReference type="Pfam" id="PF00593"/>
    </source>
</evidence>
<keyword evidence="7" id="KW-0408">Iron</keyword>
<dbReference type="InterPro" id="IPR000531">
    <property type="entry name" value="Beta-barrel_TonB"/>
</dbReference>
<dbReference type="InterPro" id="IPR037066">
    <property type="entry name" value="Plug_dom_sf"/>
</dbReference>
<dbReference type="AlphaFoldDB" id="A0A4R6R758"/>
<proteinExistence type="inferred from homology"/>
<keyword evidence="6 13" id="KW-0812">Transmembrane</keyword>
<feature type="signal peptide" evidence="15">
    <location>
        <begin position="1"/>
        <end position="38"/>
    </location>
</feature>
<comment type="subcellular location">
    <subcellularLocation>
        <location evidence="1 13">Cell outer membrane</location>
        <topology evidence="1 13">Multi-pass membrane protein</topology>
    </subcellularLocation>
</comment>
<gene>
    <name evidence="18" type="ORF">EV672_108181</name>
</gene>
<evidence type="ECO:0000256" key="6">
    <source>
        <dbReference type="ARBA" id="ARBA00022692"/>
    </source>
</evidence>
<evidence type="ECO:0000259" key="17">
    <source>
        <dbReference type="Pfam" id="PF07715"/>
    </source>
</evidence>
<dbReference type="Pfam" id="PF07715">
    <property type="entry name" value="Plug"/>
    <property type="match status" value="1"/>
</dbReference>
<dbReference type="InterPro" id="IPR012910">
    <property type="entry name" value="Plug_dom"/>
</dbReference>
<evidence type="ECO:0000256" key="14">
    <source>
        <dbReference type="RuleBase" id="RU003357"/>
    </source>
</evidence>
<evidence type="ECO:0000256" key="13">
    <source>
        <dbReference type="PROSITE-ProRule" id="PRU01360"/>
    </source>
</evidence>
<evidence type="ECO:0000256" key="15">
    <source>
        <dbReference type="SAM" id="SignalP"/>
    </source>
</evidence>
<evidence type="ECO:0000256" key="7">
    <source>
        <dbReference type="ARBA" id="ARBA00023004"/>
    </source>
</evidence>
<feature type="chain" id="PRO_5020367307" evidence="15">
    <location>
        <begin position="39"/>
        <end position="709"/>
    </location>
</feature>
<comment type="caution">
    <text evidence="18">The sequence shown here is derived from an EMBL/GenBank/DDBJ whole genome shotgun (WGS) entry which is preliminary data.</text>
</comment>
<dbReference type="PROSITE" id="PS52016">
    <property type="entry name" value="TONB_DEPENDENT_REC_3"/>
    <property type="match status" value="1"/>
</dbReference>
<evidence type="ECO:0000256" key="3">
    <source>
        <dbReference type="ARBA" id="ARBA00022448"/>
    </source>
</evidence>
<reference evidence="18 19" key="1">
    <citation type="submission" date="2019-03" db="EMBL/GenBank/DDBJ databases">
        <title>Genomic Encyclopedia of Type Strains, Phase IV (KMG-IV): sequencing the most valuable type-strain genomes for metagenomic binning, comparative biology and taxonomic classification.</title>
        <authorList>
            <person name="Goeker M."/>
        </authorList>
    </citation>
    <scope>NUCLEOTIDE SEQUENCE [LARGE SCALE GENOMIC DNA]</scope>
    <source>
        <strain evidence="18 19">DSM 11901</strain>
    </source>
</reference>
<evidence type="ECO:0000256" key="1">
    <source>
        <dbReference type="ARBA" id="ARBA00004571"/>
    </source>
</evidence>
<evidence type="ECO:0000256" key="10">
    <source>
        <dbReference type="ARBA" id="ARBA00023136"/>
    </source>
</evidence>
<keyword evidence="12 13" id="KW-0998">Cell outer membrane</keyword>
<keyword evidence="5" id="KW-0410">Iron transport</keyword>
<dbReference type="SUPFAM" id="SSF56935">
    <property type="entry name" value="Porins"/>
    <property type="match status" value="1"/>
</dbReference>
<evidence type="ECO:0000256" key="12">
    <source>
        <dbReference type="ARBA" id="ARBA00023237"/>
    </source>
</evidence>
<dbReference type="GO" id="GO:0009279">
    <property type="term" value="C:cell outer membrane"/>
    <property type="evidence" value="ECO:0007669"/>
    <property type="project" value="UniProtKB-SubCell"/>
</dbReference>
<evidence type="ECO:0000256" key="2">
    <source>
        <dbReference type="ARBA" id="ARBA00009810"/>
    </source>
</evidence>
<evidence type="ECO:0000313" key="19">
    <source>
        <dbReference type="Proteomes" id="UP000294593"/>
    </source>
</evidence>
<dbReference type="OrthoDB" id="99480at2"/>
<dbReference type="Pfam" id="PF00593">
    <property type="entry name" value="TonB_dep_Rec_b-barrel"/>
    <property type="match status" value="1"/>
</dbReference>
<dbReference type="PANTHER" id="PTHR32552">
    <property type="entry name" value="FERRICHROME IRON RECEPTOR-RELATED"/>
    <property type="match status" value="1"/>
</dbReference>
<evidence type="ECO:0000256" key="9">
    <source>
        <dbReference type="ARBA" id="ARBA00023077"/>
    </source>
</evidence>
<dbReference type="Gene3D" id="2.40.170.20">
    <property type="entry name" value="TonB-dependent receptor, beta-barrel domain"/>
    <property type="match status" value="1"/>
</dbReference>
<dbReference type="PANTHER" id="PTHR32552:SF81">
    <property type="entry name" value="TONB-DEPENDENT OUTER MEMBRANE RECEPTOR"/>
    <property type="match status" value="1"/>
</dbReference>
<dbReference type="GO" id="GO:0006826">
    <property type="term" value="P:iron ion transport"/>
    <property type="evidence" value="ECO:0007669"/>
    <property type="project" value="UniProtKB-KW"/>
</dbReference>
<accession>A0A4R6R758</accession>
<keyword evidence="15" id="KW-0732">Signal</keyword>
<evidence type="ECO:0000256" key="5">
    <source>
        <dbReference type="ARBA" id="ARBA00022496"/>
    </source>
</evidence>